<feature type="region of interest" description="Disordered" evidence="1">
    <location>
        <begin position="259"/>
        <end position="280"/>
    </location>
</feature>
<evidence type="ECO:0000256" key="1">
    <source>
        <dbReference type="SAM" id="MobiDB-lite"/>
    </source>
</evidence>
<dbReference type="Proteomes" id="UP000184383">
    <property type="component" value="Unassembled WGS sequence"/>
</dbReference>
<feature type="region of interest" description="Disordered" evidence="1">
    <location>
        <begin position="30"/>
        <end position="64"/>
    </location>
</feature>
<keyword evidence="2" id="KW-0472">Membrane</keyword>
<name>A0A1L9RVW2_ASPWE</name>
<feature type="compositionally biased region" description="Polar residues" evidence="1">
    <location>
        <begin position="46"/>
        <end position="59"/>
    </location>
</feature>
<keyword evidence="4" id="KW-1185">Reference proteome</keyword>
<feature type="transmembrane region" description="Helical" evidence="2">
    <location>
        <begin position="398"/>
        <end position="420"/>
    </location>
</feature>
<dbReference type="GeneID" id="63750103"/>
<dbReference type="EMBL" id="KV878210">
    <property type="protein sequence ID" value="OJJ39091.1"/>
    <property type="molecule type" value="Genomic_DNA"/>
</dbReference>
<reference evidence="4" key="1">
    <citation type="journal article" date="2017" name="Genome Biol.">
        <title>Comparative genomics reveals high biological diversity and specific adaptations in the industrially and medically important fungal genus Aspergillus.</title>
        <authorList>
            <person name="de Vries R.P."/>
            <person name="Riley R."/>
            <person name="Wiebenga A."/>
            <person name="Aguilar-Osorio G."/>
            <person name="Amillis S."/>
            <person name="Uchima C.A."/>
            <person name="Anderluh G."/>
            <person name="Asadollahi M."/>
            <person name="Askin M."/>
            <person name="Barry K."/>
            <person name="Battaglia E."/>
            <person name="Bayram O."/>
            <person name="Benocci T."/>
            <person name="Braus-Stromeyer S.A."/>
            <person name="Caldana C."/>
            <person name="Canovas D."/>
            <person name="Cerqueira G.C."/>
            <person name="Chen F."/>
            <person name="Chen W."/>
            <person name="Choi C."/>
            <person name="Clum A."/>
            <person name="Dos Santos R.A."/>
            <person name="Damasio A.R."/>
            <person name="Diallinas G."/>
            <person name="Emri T."/>
            <person name="Fekete E."/>
            <person name="Flipphi M."/>
            <person name="Freyberg S."/>
            <person name="Gallo A."/>
            <person name="Gournas C."/>
            <person name="Habgood R."/>
            <person name="Hainaut M."/>
            <person name="Harispe M.L."/>
            <person name="Henrissat B."/>
            <person name="Hilden K.S."/>
            <person name="Hope R."/>
            <person name="Hossain A."/>
            <person name="Karabika E."/>
            <person name="Karaffa L."/>
            <person name="Karanyi Z."/>
            <person name="Krasevec N."/>
            <person name="Kuo A."/>
            <person name="Kusch H."/>
            <person name="LaButti K."/>
            <person name="Lagendijk E.L."/>
            <person name="Lapidus A."/>
            <person name="Levasseur A."/>
            <person name="Lindquist E."/>
            <person name="Lipzen A."/>
            <person name="Logrieco A.F."/>
            <person name="MacCabe A."/>
            <person name="Maekelae M.R."/>
            <person name="Malavazi I."/>
            <person name="Melin P."/>
            <person name="Meyer V."/>
            <person name="Mielnichuk N."/>
            <person name="Miskei M."/>
            <person name="Molnar A.P."/>
            <person name="Mule G."/>
            <person name="Ngan C.Y."/>
            <person name="Orejas M."/>
            <person name="Orosz E."/>
            <person name="Ouedraogo J.P."/>
            <person name="Overkamp K.M."/>
            <person name="Park H.-S."/>
            <person name="Perrone G."/>
            <person name="Piumi F."/>
            <person name="Punt P.J."/>
            <person name="Ram A.F."/>
            <person name="Ramon A."/>
            <person name="Rauscher S."/>
            <person name="Record E."/>
            <person name="Riano-Pachon D.M."/>
            <person name="Robert V."/>
            <person name="Roehrig J."/>
            <person name="Ruller R."/>
            <person name="Salamov A."/>
            <person name="Salih N.S."/>
            <person name="Samson R.A."/>
            <person name="Sandor E."/>
            <person name="Sanguinetti M."/>
            <person name="Schuetze T."/>
            <person name="Sepcic K."/>
            <person name="Shelest E."/>
            <person name="Sherlock G."/>
            <person name="Sophianopoulou V."/>
            <person name="Squina F.M."/>
            <person name="Sun H."/>
            <person name="Susca A."/>
            <person name="Todd R.B."/>
            <person name="Tsang A."/>
            <person name="Unkles S.E."/>
            <person name="van de Wiele N."/>
            <person name="van Rossen-Uffink D."/>
            <person name="Oliveira J.V."/>
            <person name="Vesth T.C."/>
            <person name="Visser J."/>
            <person name="Yu J.-H."/>
            <person name="Zhou M."/>
            <person name="Andersen M.R."/>
            <person name="Archer D.B."/>
            <person name="Baker S.E."/>
            <person name="Benoit I."/>
            <person name="Brakhage A.A."/>
            <person name="Braus G.H."/>
            <person name="Fischer R."/>
            <person name="Frisvad J.C."/>
            <person name="Goldman G.H."/>
            <person name="Houbraken J."/>
            <person name="Oakley B."/>
            <person name="Pocsi I."/>
            <person name="Scazzocchio C."/>
            <person name="Seiboth B."/>
            <person name="vanKuyk P.A."/>
            <person name="Wortman J."/>
            <person name="Dyer P.S."/>
            <person name="Grigoriev I.V."/>
        </authorList>
    </citation>
    <scope>NUCLEOTIDE SEQUENCE [LARGE SCALE GENOMIC DNA]</scope>
    <source>
        <strain evidence="4">DTO 134E9</strain>
    </source>
</reference>
<feature type="region of interest" description="Disordered" evidence="1">
    <location>
        <begin position="106"/>
        <end position="141"/>
    </location>
</feature>
<dbReference type="VEuPathDB" id="FungiDB:ASPWEDRAFT_355828"/>
<keyword evidence="2" id="KW-0812">Transmembrane</keyword>
<evidence type="ECO:0000313" key="4">
    <source>
        <dbReference type="Proteomes" id="UP000184383"/>
    </source>
</evidence>
<feature type="region of interest" description="Disordered" evidence="1">
    <location>
        <begin position="329"/>
        <end position="388"/>
    </location>
</feature>
<sequence>MTPPPGQAKSFDDEAEKILSSLGLPKVEHVEIIPSPERRARGMSRATPSSPLKNEVTPSQVPPLGGGMDPVQTILQQICKNINDKPDVFSHGTDHKNISMLPPQVKIDDRASPFPKGPAPWRPKKEPARTPSPAKLTGPKICFGDSAEQPRWLIEPIPREVERQHPVEGFPDSQLTSASSVTLGRPMRPFADRLAHHHPESNMLQWRFDAGDPSGWNGFKSDQLYEYAYKYLENSLGLPIIRAHIRAAIMSGPHSAIVPKDEDPLPDLPPAPTTDYFESSSQLQRIAADALQYEGFGRPSPLVSPGTPHRSSKFSDLTTKFIKSIKGYPEASLSHDGSGDSPRYSPQDSSGEGSSEDSKLETTSSGQSDEDDLESGQRSSQKTSGDDGQPAPIGKYRFIILSGVIILVLCMFLCLFLYAFGIIR</sequence>
<accession>A0A1L9RVW2</accession>
<dbReference type="OrthoDB" id="4506111at2759"/>
<evidence type="ECO:0000256" key="2">
    <source>
        <dbReference type="SAM" id="Phobius"/>
    </source>
</evidence>
<feature type="compositionally biased region" description="Basic and acidic residues" evidence="1">
    <location>
        <begin position="30"/>
        <end position="40"/>
    </location>
</feature>
<dbReference type="RefSeq" id="XP_040692767.1">
    <property type="nucleotide sequence ID" value="XM_040834255.1"/>
</dbReference>
<proteinExistence type="predicted"/>
<dbReference type="AlphaFoldDB" id="A0A1L9RVW2"/>
<keyword evidence="2" id="KW-1133">Transmembrane helix</keyword>
<organism evidence="3 4">
    <name type="scientific">Aspergillus wentii DTO 134E9</name>
    <dbReference type="NCBI Taxonomy" id="1073089"/>
    <lineage>
        <taxon>Eukaryota</taxon>
        <taxon>Fungi</taxon>
        <taxon>Dikarya</taxon>
        <taxon>Ascomycota</taxon>
        <taxon>Pezizomycotina</taxon>
        <taxon>Eurotiomycetes</taxon>
        <taxon>Eurotiomycetidae</taxon>
        <taxon>Eurotiales</taxon>
        <taxon>Aspergillaceae</taxon>
        <taxon>Aspergillus</taxon>
        <taxon>Aspergillus subgen. Cremei</taxon>
    </lineage>
</organism>
<protein>
    <submittedName>
        <fullName evidence="3">Uncharacterized protein</fullName>
    </submittedName>
</protein>
<evidence type="ECO:0000313" key="3">
    <source>
        <dbReference type="EMBL" id="OJJ39091.1"/>
    </source>
</evidence>
<gene>
    <name evidence="3" type="ORF">ASPWEDRAFT_355828</name>
</gene>